<sequence length="198" mass="21756">MQRKAPEYLALLTARNDEEFDAALDVLLAQAIAGLEANSRNFAGLGEVGLTGVLAMALSIPGLTVTQEANSNGHVDMTIVADHSYPMRKRLGEAKIYDGPQKHFDGLEQLLVRYTTGREGRGLLIAYFLSQNIAGLVDRLRERMDEELPLQQQGATIDHPIRWSFLSKHLHSCGEALAVEHVACNLHPGRNSNNSTQI</sequence>
<dbReference type="AlphaFoldDB" id="F3KXS5"/>
<name>F3KXS5_9BURK</name>
<dbReference type="EMBL" id="AEGR01000109">
    <property type="protein sequence ID" value="EGI75350.1"/>
    <property type="molecule type" value="Genomic_DNA"/>
</dbReference>
<evidence type="ECO:0000313" key="2">
    <source>
        <dbReference type="Proteomes" id="UP000016368"/>
    </source>
</evidence>
<proteinExistence type="predicted"/>
<dbReference type="STRING" id="887062.HGR_16350"/>
<comment type="caution">
    <text evidence="1">The sequence shown here is derived from an EMBL/GenBank/DDBJ whole genome shotgun (WGS) entry which is preliminary data.</text>
</comment>
<keyword evidence="2" id="KW-1185">Reference proteome</keyword>
<reference evidence="1 2" key="1">
    <citation type="journal article" date="2011" name="EMBO J.">
        <title>Structural diversity of bacterial flagellar motors.</title>
        <authorList>
            <person name="Chen S."/>
            <person name="Beeby M."/>
            <person name="Murphy G.E."/>
            <person name="Leadbetter J.R."/>
            <person name="Hendrixson D.R."/>
            <person name="Briegel A."/>
            <person name="Li Z."/>
            <person name="Shi J."/>
            <person name="Tocheva E.I."/>
            <person name="Muller A."/>
            <person name="Dobro M.J."/>
            <person name="Jensen G.J."/>
        </authorList>
    </citation>
    <scope>NUCLEOTIDE SEQUENCE [LARGE SCALE GENOMIC DNA]</scope>
    <source>
        <strain evidence="1 2">ATCC 19624</strain>
    </source>
</reference>
<dbReference type="Proteomes" id="UP000016368">
    <property type="component" value="Unassembled WGS sequence"/>
</dbReference>
<organism evidence="1 2">
    <name type="scientific">Hylemonella gracilis ATCC 19624</name>
    <dbReference type="NCBI Taxonomy" id="887062"/>
    <lineage>
        <taxon>Bacteria</taxon>
        <taxon>Pseudomonadati</taxon>
        <taxon>Pseudomonadota</taxon>
        <taxon>Betaproteobacteria</taxon>
        <taxon>Burkholderiales</taxon>
        <taxon>Comamonadaceae</taxon>
        <taxon>Hylemonella</taxon>
    </lineage>
</organism>
<gene>
    <name evidence="1" type="ORF">HGR_16350</name>
</gene>
<protein>
    <submittedName>
        <fullName evidence="1">Uncharacterized protein</fullName>
    </submittedName>
</protein>
<evidence type="ECO:0000313" key="1">
    <source>
        <dbReference type="EMBL" id="EGI75350.1"/>
    </source>
</evidence>
<accession>F3KXS5</accession>
<dbReference type="eggNOG" id="ENOG5032XG8">
    <property type="taxonomic scope" value="Bacteria"/>
</dbReference>